<keyword evidence="3" id="KW-0862">Zinc</keyword>
<proteinExistence type="predicted"/>
<protein>
    <recommendedName>
        <fullName evidence="5">RING-type domain-containing protein</fullName>
    </recommendedName>
</protein>
<dbReference type="Gene3D" id="3.30.40.10">
    <property type="entry name" value="Zinc/RING finger domain, C3HC4 (zinc finger)"/>
    <property type="match status" value="1"/>
</dbReference>
<dbReference type="Proteomes" id="UP001244341">
    <property type="component" value="Chromosome 15b"/>
</dbReference>
<dbReference type="InterPro" id="IPR047126">
    <property type="entry name" value="RNF141-like"/>
</dbReference>
<dbReference type="PROSITE" id="PS00518">
    <property type="entry name" value="ZF_RING_1"/>
    <property type="match status" value="1"/>
</dbReference>
<dbReference type="PROSITE" id="PS50089">
    <property type="entry name" value="ZF_RING_2"/>
    <property type="match status" value="1"/>
</dbReference>
<name>A0ABY8UTH2_TETOB</name>
<dbReference type="EMBL" id="CP126222">
    <property type="protein sequence ID" value="WIA22848.1"/>
    <property type="molecule type" value="Genomic_DNA"/>
</dbReference>
<keyword evidence="1" id="KW-0479">Metal-binding</keyword>
<evidence type="ECO:0000256" key="4">
    <source>
        <dbReference type="PROSITE-ProRule" id="PRU00175"/>
    </source>
</evidence>
<organism evidence="6 7">
    <name type="scientific">Tetradesmus obliquus</name>
    <name type="common">Green alga</name>
    <name type="synonym">Acutodesmus obliquus</name>
    <dbReference type="NCBI Taxonomy" id="3088"/>
    <lineage>
        <taxon>Eukaryota</taxon>
        <taxon>Viridiplantae</taxon>
        <taxon>Chlorophyta</taxon>
        <taxon>core chlorophytes</taxon>
        <taxon>Chlorophyceae</taxon>
        <taxon>CS clade</taxon>
        <taxon>Sphaeropleales</taxon>
        <taxon>Scenedesmaceae</taxon>
        <taxon>Tetradesmus</taxon>
    </lineage>
</organism>
<feature type="domain" description="RING-type" evidence="5">
    <location>
        <begin position="12"/>
        <end position="53"/>
    </location>
</feature>
<evidence type="ECO:0000313" key="7">
    <source>
        <dbReference type="Proteomes" id="UP001244341"/>
    </source>
</evidence>
<reference evidence="6 7" key="1">
    <citation type="submission" date="2023-05" db="EMBL/GenBank/DDBJ databases">
        <title>A 100% complete, gapless, phased diploid assembly of the Scenedesmus obliquus UTEX 3031 genome.</title>
        <authorList>
            <person name="Biondi T.C."/>
            <person name="Hanschen E.R."/>
            <person name="Kwon T."/>
            <person name="Eng W."/>
            <person name="Kruse C.P.S."/>
            <person name="Koehler S.I."/>
            <person name="Kunde Y."/>
            <person name="Gleasner C.D."/>
            <person name="You Mak K.T."/>
            <person name="Polle J."/>
            <person name="Hovde B.T."/>
            <person name="Starkenburg S.R."/>
        </authorList>
    </citation>
    <scope>NUCLEOTIDE SEQUENCE [LARGE SCALE GENOMIC DNA]</scope>
    <source>
        <strain evidence="6 7">DOE0152z</strain>
    </source>
</reference>
<keyword evidence="2 4" id="KW-0863">Zinc-finger</keyword>
<dbReference type="InterPro" id="IPR017907">
    <property type="entry name" value="Znf_RING_CS"/>
</dbReference>
<evidence type="ECO:0000313" key="6">
    <source>
        <dbReference type="EMBL" id="WIA22848.1"/>
    </source>
</evidence>
<keyword evidence="7" id="KW-1185">Reference proteome</keyword>
<dbReference type="InterPro" id="IPR013083">
    <property type="entry name" value="Znf_RING/FYVE/PHD"/>
</dbReference>
<dbReference type="PANTHER" id="PTHR12109">
    <property type="entry name" value="RING FINGER PROTEIN 141-RELATED"/>
    <property type="match status" value="1"/>
</dbReference>
<evidence type="ECO:0000259" key="5">
    <source>
        <dbReference type="PROSITE" id="PS50089"/>
    </source>
</evidence>
<accession>A0ABY8UTH2</accession>
<dbReference type="SUPFAM" id="SSF57850">
    <property type="entry name" value="RING/U-box"/>
    <property type="match status" value="1"/>
</dbReference>
<dbReference type="SMART" id="SM00184">
    <property type="entry name" value="RING"/>
    <property type="match status" value="1"/>
</dbReference>
<evidence type="ECO:0000256" key="3">
    <source>
        <dbReference type="ARBA" id="ARBA00022833"/>
    </source>
</evidence>
<dbReference type="Pfam" id="PF13639">
    <property type="entry name" value="zf-RING_2"/>
    <property type="match status" value="1"/>
</dbReference>
<gene>
    <name evidence="6" type="ORF">OEZ85_001237</name>
</gene>
<sequence length="215" mass="23205">MASAAEDDTNVCRICMAEVSDAASVKGCSHAFCYHCLHQWTSTRRSPLCPICRTAITVLVLADGTEQAAQPATGEQASEEPDLSCLDHSYFLGEVGRLLSRANALHNRLYTEAYGCGRKGGGWQMQRCLDSIQDVQGVLSSYRSSLEDEERFDAEVLLQDLYRLDRQLTTAQAGGAHDAADAAAAVGGWGEGEHNESVQHGILSSQVWGLTDTGH</sequence>
<evidence type="ECO:0000256" key="1">
    <source>
        <dbReference type="ARBA" id="ARBA00022723"/>
    </source>
</evidence>
<dbReference type="InterPro" id="IPR001841">
    <property type="entry name" value="Znf_RING"/>
</dbReference>
<evidence type="ECO:0000256" key="2">
    <source>
        <dbReference type="ARBA" id="ARBA00022771"/>
    </source>
</evidence>